<sequence length="931" mass="107832">MAYIDGALEKEQGNKDNFTEIIPLYTVGNKSSRELGKANFDKAIKKSEKAIQLHSIKRRPIWDKNRRKTERDIEWLNRREYNPFLWKVWLMMGKAQFHQGAFEEAASTFSYMSRLYQTQPSIYGKARAWLAKTYVEQGWLYDAEDVIRNIQRDSLDWRAIKEWDYTYTDYYIHTGEYEKAIAYLQKVIKHEQRRKQKAREWFLLGQLQAAIGRPVEAYKAFKKVTHLNPPYELEFNARIAMTEVMAAGQAKKMIAKLRRMAAADNNKDYLDQVYYAIGNIYLAQKDTLNAIGAYENGNKKATRNGIEKGVLLLKLGHLYWDREKFSDARRCYSEALGLLDKERTDYDALDKRVKILDELVPHTEAVQLQDSLQALAKMNEKDRNAAIDRGIVALKKKEKEERDAEDEANALQTNTRNRGTGTLSPERTRPTTGQQSSVWYFYNPLAVSQGKAAFERQWGKRDNVDNWQRMNKATATLGNSSGELTEAVRDSIDRAEAQADSVKKAMEVAANDPHKREYYMAQIPFTHEQLRASNQILTEALYHSGVIFKDQMDNPTLAEKTLRRLTDRYPDFQSMDDVYYHLFLLYSRMGRTDVAATYIERLKADFPQSQWTILLTDPYFRENAQQGVHLEDSLYAATYNAFKDGRYDEAKSNIRLSEKRFKDGANRDKFIFIDGLSRLHAGDTEACLEAMRTIVDTYPQSSLHEMAKTILNGVNAGRQLKGGKFDVGDVWSRRTAALQQNDTTRIKGFSAERNTNFMFMFAYQPDSLNENRLLFELAKYNFTSYLVRNFDINLMNADGLRLMQVQGFLSYDEALQYARQLYQQKNITDIVGNARSIIISDENFRLLGKQFSYDDYARFYAKYFAPLKVSTFLLLTEPAEKPTQPEPVNTPTIEQVNKALDDEVVIEPEKQATPKKKEPDLNDEYYDLEGF</sequence>
<dbReference type="PATRIC" id="fig|1127699.3.peg.382"/>
<reference evidence="3 4" key="1">
    <citation type="submission" date="2012-05" db="EMBL/GenBank/DDBJ databases">
        <authorList>
            <person name="Weinstock G."/>
            <person name="Sodergren E."/>
            <person name="Lobos E.A."/>
            <person name="Fulton L."/>
            <person name="Fulton R."/>
            <person name="Courtney L."/>
            <person name="Fronick C."/>
            <person name="O'Laughlin M."/>
            <person name="Godfrey J."/>
            <person name="Wilson R.M."/>
            <person name="Miner T."/>
            <person name="Farmer C."/>
            <person name="Delehaunty K."/>
            <person name="Cordes M."/>
            <person name="Minx P."/>
            <person name="Tomlinson C."/>
            <person name="Chen J."/>
            <person name="Wollam A."/>
            <person name="Pepin K.H."/>
            <person name="Bhonagiri V."/>
            <person name="Zhang X."/>
            <person name="Suruliraj S."/>
            <person name="Warren W."/>
            <person name="Mitreva M."/>
            <person name="Mardis E.R."/>
            <person name="Wilson R.K."/>
        </authorList>
    </citation>
    <scope>NUCLEOTIDE SEQUENCE [LARGE SCALE GENOMIC DNA]</scope>
    <source>
        <strain evidence="3 4">F0055</strain>
    </source>
</reference>
<keyword evidence="1" id="KW-0802">TPR repeat</keyword>
<feature type="compositionally biased region" description="Polar residues" evidence="2">
    <location>
        <begin position="412"/>
        <end position="433"/>
    </location>
</feature>
<comment type="caution">
    <text evidence="3">The sequence shown here is derived from an EMBL/GenBank/DDBJ whole genome shotgun (WGS) entry which is preliminary data.</text>
</comment>
<gene>
    <name evidence="3" type="ORF">HMPREF9151_00419</name>
</gene>
<dbReference type="Pfam" id="PF13432">
    <property type="entry name" value="TPR_16"/>
    <property type="match status" value="1"/>
</dbReference>
<protein>
    <submittedName>
        <fullName evidence="3">Tetratricopeptide repeat protein</fullName>
    </submittedName>
</protein>
<accession>L1NIR9</accession>
<dbReference type="InterPro" id="IPR011990">
    <property type="entry name" value="TPR-like_helical_dom_sf"/>
</dbReference>
<dbReference type="AlphaFoldDB" id="L1NIR9"/>
<dbReference type="STRING" id="1127699.HMPREF9151_00419"/>
<dbReference type="EMBL" id="AMEP01000039">
    <property type="protein sequence ID" value="EKY03263.1"/>
    <property type="molecule type" value="Genomic_DNA"/>
</dbReference>
<dbReference type="HOGENOM" id="CLU_007706_1_0_10"/>
<evidence type="ECO:0000313" key="4">
    <source>
        <dbReference type="Proteomes" id="UP000010433"/>
    </source>
</evidence>
<organism evidence="3 4">
    <name type="scientific">Hoylesella saccharolytica F0055</name>
    <dbReference type="NCBI Taxonomy" id="1127699"/>
    <lineage>
        <taxon>Bacteria</taxon>
        <taxon>Pseudomonadati</taxon>
        <taxon>Bacteroidota</taxon>
        <taxon>Bacteroidia</taxon>
        <taxon>Bacteroidales</taxon>
        <taxon>Prevotellaceae</taxon>
        <taxon>Hoylesella</taxon>
    </lineage>
</organism>
<feature type="region of interest" description="Disordered" evidence="2">
    <location>
        <begin position="397"/>
        <end position="433"/>
    </location>
</feature>
<evidence type="ECO:0000256" key="1">
    <source>
        <dbReference type="PROSITE-ProRule" id="PRU00339"/>
    </source>
</evidence>
<dbReference type="GO" id="GO:0051301">
    <property type="term" value="P:cell division"/>
    <property type="evidence" value="ECO:0007669"/>
    <property type="project" value="TreeGrafter"/>
</dbReference>
<dbReference type="SMART" id="SM00028">
    <property type="entry name" value="TPR"/>
    <property type="match status" value="4"/>
</dbReference>
<dbReference type="Gene3D" id="1.25.40.10">
    <property type="entry name" value="Tetratricopeptide repeat domain"/>
    <property type="match status" value="5"/>
</dbReference>
<dbReference type="SUPFAM" id="SSF48452">
    <property type="entry name" value="TPR-like"/>
    <property type="match status" value="2"/>
</dbReference>
<dbReference type="PROSITE" id="PS50005">
    <property type="entry name" value="TPR"/>
    <property type="match status" value="1"/>
</dbReference>
<dbReference type="InterPro" id="IPR019734">
    <property type="entry name" value="TPR_rpt"/>
</dbReference>
<keyword evidence="4" id="KW-1185">Reference proteome</keyword>
<dbReference type="Pfam" id="PF13174">
    <property type="entry name" value="TPR_6"/>
    <property type="match status" value="1"/>
</dbReference>
<feature type="repeat" description="TPR" evidence="1">
    <location>
        <begin position="198"/>
        <end position="231"/>
    </location>
</feature>
<proteinExistence type="predicted"/>
<dbReference type="PANTHER" id="PTHR12558:SF44">
    <property type="entry name" value="TETRATRICOPEPTIDE REPEAT-CONTAINING PROTEIN"/>
    <property type="match status" value="1"/>
</dbReference>
<evidence type="ECO:0000256" key="2">
    <source>
        <dbReference type="SAM" id="MobiDB-lite"/>
    </source>
</evidence>
<dbReference type="Proteomes" id="UP000010433">
    <property type="component" value="Unassembled WGS sequence"/>
</dbReference>
<evidence type="ECO:0000313" key="3">
    <source>
        <dbReference type="EMBL" id="EKY03263.1"/>
    </source>
</evidence>
<name>L1NIR9_9BACT</name>
<dbReference type="PANTHER" id="PTHR12558">
    <property type="entry name" value="CELL DIVISION CYCLE 16,23,27"/>
    <property type="match status" value="1"/>
</dbReference>